<dbReference type="InterPro" id="IPR011577">
    <property type="entry name" value="Cyt_b561_bac/Ni-Hgenase"/>
</dbReference>
<dbReference type="InterPro" id="IPR016174">
    <property type="entry name" value="Di-haem_cyt_TM"/>
</dbReference>
<dbReference type="AlphaFoldDB" id="A0A397PC82"/>
<dbReference type="Proteomes" id="UP000266568">
    <property type="component" value="Unassembled WGS sequence"/>
</dbReference>
<evidence type="ECO:0000256" key="2">
    <source>
        <dbReference type="ARBA" id="ARBA00004651"/>
    </source>
</evidence>
<comment type="similarity">
    <text evidence="12">Belongs to the cytochrome b561 family.</text>
</comment>
<evidence type="ECO:0000256" key="9">
    <source>
        <dbReference type="ARBA" id="ARBA00022989"/>
    </source>
</evidence>
<feature type="domain" description="Cytochrome b561 bacterial/Ni-hydrogenase" evidence="14">
    <location>
        <begin position="12"/>
        <end position="181"/>
    </location>
</feature>
<proteinExistence type="inferred from homology"/>
<evidence type="ECO:0000256" key="3">
    <source>
        <dbReference type="ARBA" id="ARBA00022448"/>
    </source>
</evidence>
<organism evidence="15 16">
    <name type="scientific">Hephaestia caeni</name>
    <dbReference type="NCBI Taxonomy" id="645617"/>
    <lineage>
        <taxon>Bacteria</taxon>
        <taxon>Pseudomonadati</taxon>
        <taxon>Pseudomonadota</taxon>
        <taxon>Alphaproteobacteria</taxon>
        <taxon>Sphingomonadales</taxon>
        <taxon>Sphingomonadaceae</taxon>
        <taxon>Hephaestia</taxon>
    </lineage>
</organism>
<gene>
    <name evidence="15" type="ORF">DFR49_1972</name>
</gene>
<comment type="subcellular location">
    <subcellularLocation>
        <location evidence="2">Cell membrane</location>
        <topology evidence="2">Multi-pass membrane protein</topology>
    </subcellularLocation>
</comment>
<evidence type="ECO:0000313" key="16">
    <source>
        <dbReference type="Proteomes" id="UP000266568"/>
    </source>
</evidence>
<evidence type="ECO:0000256" key="1">
    <source>
        <dbReference type="ARBA" id="ARBA00001970"/>
    </source>
</evidence>
<reference evidence="15 16" key="1">
    <citation type="submission" date="2018-08" db="EMBL/GenBank/DDBJ databases">
        <title>Genomic Encyclopedia of Type Strains, Phase IV (KMG-IV): sequencing the most valuable type-strain genomes for metagenomic binning, comparative biology and taxonomic classification.</title>
        <authorList>
            <person name="Goeker M."/>
        </authorList>
    </citation>
    <scope>NUCLEOTIDE SEQUENCE [LARGE SCALE GENOMIC DNA]</scope>
    <source>
        <strain evidence="15 16">DSM 25527</strain>
    </source>
</reference>
<comment type="cofactor">
    <cofactor evidence="1">
        <name>heme b</name>
        <dbReference type="ChEBI" id="CHEBI:60344"/>
    </cofactor>
</comment>
<feature type="transmembrane region" description="Helical" evidence="13">
    <location>
        <begin position="20"/>
        <end position="41"/>
    </location>
</feature>
<dbReference type="GO" id="GO:0046872">
    <property type="term" value="F:metal ion binding"/>
    <property type="evidence" value="ECO:0007669"/>
    <property type="project" value="UniProtKB-KW"/>
</dbReference>
<keyword evidence="16" id="KW-1185">Reference proteome</keyword>
<keyword evidence="5" id="KW-0349">Heme</keyword>
<dbReference type="Pfam" id="PF01292">
    <property type="entry name" value="Ni_hydr_CYTB"/>
    <property type="match status" value="1"/>
</dbReference>
<keyword evidence="6 13" id="KW-0812">Transmembrane</keyword>
<dbReference type="Gene3D" id="1.20.950.20">
    <property type="entry name" value="Transmembrane di-heme cytochromes, Chain C"/>
    <property type="match status" value="1"/>
</dbReference>
<evidence type="ECO:0000313" key="15">
    <source>
        <dbReference type="EMBL" id="RIA43744.1"/>
    </source>
</evidence>
<dbReference type="InterPro" id="IPR052168">
    <property type="entry name" value="Cytochrome_b561_oxidase"/>
</dbReference>
<accession>A0A397PC82</accession>
<dbReference type="GO" id="GO:0009055">
    <property type="term" value="F:electron transfer activity"/>
    <property type="evidence" value="ECO:0007669"/>
    <property type="project" value="InterPro"/>
</dbReference>
<evidence type="ECO:0000256" key="4">
    <source>
        <dbReference type="ARBA" id="ARBA00022475"/>
    </source>
</evidence>
<protein>
    <submittedName>
        <fullName evidence="15">Cytochrome b561</fullName>
    </submittedName>
</protein>
<feature type="transmembrane region" description="Helical" evidence="13">
    <location>
        <begin position="91"/>
        <end position="111"/>
    </location>
</feature>
<evidence type="ECO:0000256" key="8">
    <source>
        <dbReference type="ARBA" id="ARBA00022982"/>
    </source>
</evidence>
<dbReference type="EMBL" id="QXDC01000003">
    <property type="protein sequence ID" value="RIA43744.1"/>
    <property type="molecule type" value="Genomic_DNA"/>
</dbReference>
<feature type="transmembrane region" description="Helical" evidence="13">
    <location>
        <begin position="150"/>
        <end position="168"/>
    </location>
</feature>
<keyword evidence="10" id="KW-0408">Iron</keyword>
<keyword evidence="4" id="KW-1003">Cell membrane</keyword>
<keyword evidence="7" id="KW-0479">Metal-binding</keyword>
<name>A0A397PC82_9SPHN</name>
<dbReference type="OrthoDB" id="1247465at2"/>
<keyword evidence="8" id="KW-0249">Electron transport</keyword>
<keyword evidence="3" id="KW-0813">Transport</keyword>
<dbReference type="GO" id="GO:0020037">
    <property type="term" value="F:heme binding"/>
    <property type="evidence" value="ECO:0007669"/>
    <property type="project" value="TreeGrafter"/>
</dbReference>
<evidence type="ECO:0000259" key="14">
    <source>
        <dbReference type="Pfam" id="PF01292"/>
    </source>
</evidence>
<dbReference type="SUPFAM" id="SSF81342">
    <property type="entry name" value="Transmembrane di-heme cytochromes"/>
    <property type="match status" value="1"/>
</dbReference>
<keyword evidence="11 13" id="KW-0472">Membrane</keyword>
<dbReference type="GO" id="GO:0022904">
    <property type="term" value="P:respiratory electron transport chain"/>
    <property type="evidence" value="ECO:0007669"/>
    <property type="project" value="InterPro"/>
</dbReference>
<evidence type="ECO:0000256" key="11">
    <source>
        <dbReference type="ARBA" id="ARBA00023136"/>
    </source>
</evidence>
<evidence type="ECO:0000256" key="12">
    <source>
        <dbReference type="ARBA" id="ARBA00037975"/>
    </source>
</evidence>
<comment type="caution">
    <text evidence="15">The sequence shown here is derived from an EMBL/GenBank/DDBJ whole genome shotgun (WGS) entry which is preliminary data.</text>
</comment>
<dbReference type="RefSeq" id="WP_119035558.1">
    <property type="nucleotide sequence ID" value="NZ_QXDC01000003.1"/>
</dbReference>
<evidence type="ECO:0000256" key="7">
    <source>
        <dbReference type="ARBA" id="ARBA00022723"/>
    </source>
</evidence>
<dbReference type="GO" id="GO:0005886">
    <property type="term" value="C:plasma membrane"/>
    <property type="evidence" value="ECO:0007669"/>
    <property type="project" value="UniProtKB-SubCell"/>
</dbReference>
<evidence type="ECO:0000256" key="6">
    <source>
        <dbReference type="ARBA" id="ARBA00022692"/>
    </source>
</evidence>
<evidence type="ECO:0000256" key="10">
    <source>
        <dbReference type="ARBA" id="ARBA00023004"/>
    </source>
</evidence>
<evidence type="ECO:0000256" key="5">
    <source>
        <dbReference type="ARBA" id="ARBA00022617"/>
    </source>
</evidence>
<dbReference type="PANTHER" id="PTHR30529:SF1">
    <property type="entry name" value="CYTOCHROME B561 HOMOLOG 2"/>
    <property type="match status" value="1"/>
</dbReference>
<evidence type="ECO:0000256" key="13">
    <source>
        <dbReference type="SAM" id="Phobius"/>
    </source>
</evidence>
<sequence length="186" mass="20138">MAPARATSPAGRYSTGAIWFHWIIALLVLFNLVVGIFHEGVPALRALMGTHKAVGITVLALTLGRIAWRLGHNPPPLPGEVAGWERTIAQGIRWVFYALLLIMPLTGWAMVSASAKPRPIAWFGLFDVPFLPVTKPIAGTAHELHETLGLLFAGLVLLHIAGALRHHLLLKDGVLARMIPGIAPKR</sequence>
<keyword evidence="9 13" id="KW-1133">Transmembrane helix</keyword>
<dbReference type="PANTHER" id="PTHR30529">
    <property type="entry name" value="CYTOCHROME B561"/>
    <property type="match status" value="1"/>
</dbReference>